<feature type="region of interest" description="Disordered" evidence="5">
    <location>
        <begin position="359"/>
        <end position="385"/>
    </location>
</feature>
<evidence type="ECO:0000256" key="6">
    <source>
        <dbReference type="SAM" id="Phobius"/>
    </source>
</evidence>
<dbReference type="GO" id="GO:0016247">
    <property type="term" value="F:channel regulator activity"/>
    <property type="evidence" value="ECO:0007669"/>
    <property type="project" value="TreeGrafter"/>
</dbReference>
<dbReference type="AlphaFoldDB" id="A0AAV4D2K6"/>
<evidence type="ECO:0000256" key="4">
    <source>
        <dbReference type="ARBA" id="ARBA00023136"/>
    </source>
</evidence>
<gene>
    <name evidence="7" type="ORF">PoB_006484000</name>
</gene>
<evidence type="ECO:0000256" key="3">
    <source>
        <dbReference type="ARBA" id="ARBA00022989"/>
    </source>
</evidence>
<keyword evidence="8" id="KW-1185">Reference proteome</keyword>
<evidence type="ECO:0000256" key="2">
    <source>
        <dbReference type="ARBA" id="ARBA00022692"/>
    </source>
</evidence>
<dbReference type="GO" id="GO:0098970">
    <property type="term" value="P:postsynaptic neurotransmitter receptor diffusion trapping"/>
    <property type="evidence" value="ECO:0007669"/>
    <property type="project" value="TreeGrafter"/>
</dbReference>
<organism evidence="7 8">
    <name type="scientific">Plakobranchus ocellatus</name>
    <dbReference type="NCBI Taxonomy" id="259542"/>
    <lineage>
        <taxon>Eukaryota</taxon>
        <taxon>Metazoa</taxon>
        <taxon>Spiralia</taxon>
        <taxon>Lophotrochozoa</taxon>
        <taxon>Mollusca</taxon>
        <taxon>Gastropoda</taxon>
        <taxon>Heterobranchia</taxon>
        <taxon>Euthyneura</taxon>
        <taxon>Panpulmonata</taxon>
        <taxon>Sacoglossa</taxon>
        <taxon>Placobranchoidea</taxon>
        <taxon>Plakobranchidae</taxon>
        <taxon>Plakobranchus</taxon>
    </lineage>
</organism>
<dbReference type="Proteomes" id="UP000735302">
    <property type="component" value="Unassembled WGS sequence"/>
</dbReference>
<keyword evidence="3 6" id="KW-1133">Transmembrane helix</keyword>
<name>A0AAV4D2K6_9GAST</name>
<protein>
    <submittedName>
        <fullName evidence="7">Voltage-dependent calcium channel gamma subunit</fullName>
    </submittedName>
</protein>
<accession>A0AAV4D2K6</accession>
<comment type="caution">
    <text evidence="7">The sequence shown here is derived from an EMBL/GenBank/DDBJ whole genome shotgun (WGS) entry which is preliminary data.</text>
</comment>
<reference evidence="7 8" key="1">
    <citation type="journal article" date="2021" name="Elife">
        <title>Chloroplast acquisition without the gene transfer in kleptoplastic sea slugs, Plakobranchus ocellatus.</title>
        <authorList>
            <person name="Maeda T."/>
            <person name="Takahashi S."/>
            <person name="Yoshida T."/>
            <person name="Shimamura S."/>
            <person name="Takaki Y."/>
            <person name="Nagai Y."/>
            <person name="Toyoda A."/>
            <person name="Suzuki Y."/>
            <person name="Arimoto A."/>
            <person name="Ishii H."/>
            <person name="Satoh N."/>
            <person name="Nishiyama T."/>
            <person name="Hasebe M."/>
            <person name="Maruyama T."/>
            <person name="Minagawa J."/>
            <person name="Obokata J."/>
            <person name="Shigenobu S."/>
        </authorList>
    </citation>
    <scope>NUCLEOTIDE SEQUENCE [LARGE SCALE GENOMIC DNA]</scope>
</reference>
<dbReference type="GO" id="GO:0051968">
    <property type="term" value="P:positive regulation of synaptic transmission, glutamatergic"/>
    <property type="evidence" value="ECO:0007669"/>
    <property type="project" value="TreeGrafter"/>
</dbReference>
<dbReference type="GO" id="GO:0098943">
    <property type="term" value="P:neurotransmitter receptor transport, postsynaptic endosome to lysosome"/>
    <property type="evidence" value="ECO:0007669"/>
    <property type="project" value="TreeGrafter"/>
</dbReference>
<dbReference type="InterPro" id="IPR004031">
    <property type="entry name" value="PMP22/EMP/MP20/Claudin"/>
</dbReference>
<dbReference type="Pfam" id="PF13903">
    <property type="entry name" value="Claudin_2"/>
    <property type="match status" value="1"/>
</dbReference>
<comment type="subcellular location">
    <subcellularLocation>
        <location evidence="1">Membrane</location>
        <topology evidence="1">Multi-pass membrane protein</topology>
    </subcellularLocation>
</comment>
<dbReference type="GO" id="GO:0019226">
    <property type="term" value="P:transmission of nerve impulse"/>
    <property type="evidence" value="ECO:0007669"/>
    <property type="project" value="TreeGrafter"/>
</dbReference>
<evidence type="ECO:0000256" key="1">
    <source>
        <dbReference type="ARBA" id="ARBA00004141"/>
    </source>
</evidence>
<dbReference type="InterPro" id="IPR051072">
    <property type="entry name" value="CACNG_subunit"/>
</dbReference>
<sequence>MNVCTVYKLTVSSSIMGCVSIGLLALAVSTDSWLLTREFYATQAVDASMGNVTDSKTWLRVWTGLWRFCMVDENLPDDVYCMAVNYDVSSTGRGESDAITTTTIIEETHLEGFKMGCLWRIRCIKIWQGKLLNTEMLMITGAFSITSYYTNTGCDGYRAARRTDASYTIYGKLAAARGAVALPVSALIFSIAAVIFTAVGNIRKDVKTLIGGVLFVLAGLSLAVGMILYISAINDEVGYRSSTSKHEDGFSYAYGWSFYTAGFGFLASELSAVVTITLFLRRNENLEDMARIIPGLEDKVAQGSSANSADHQVIMGCHCDREDEVFIDDGCCSLCCPEELHRKEAQLPWYGSCAKGACGGQHTVDSDEGSSSRPGRRTRSRSVSA</sequence>
<evidence type="ECO:0000256" key="5">
    <source>
        <dbReference type="SAM" id="MobiDB-lite"/>
    </source>
</evidence>
<dbReference type="GO" id="GO:0005245">
    <property type="term" value="F:voltage-gated calcium channel activity"/>
    <property type="evidence" value="ECO:0007669"/>
    <property type="project" value="TreeGrafter"/>
</dbReference>
<proteinExistence type="predicted"/>
<dbReference type="EMBL" id="BLXT01007309">
    <property type="protein sequence ID" value="GFO38335.1"/>
    <property type="molecule type" value="Genomic_DNA"/>
</dbReference>
<dbReference type="GO" id="GO:0032281">
    <property type="term" value="C:AMPA glutamate receptor complex"/>
    <property type="evidence" value="ECO:0007669"/>
    <property type="project" value="TreeGrafter"/>
</dbReference>
<evidence type="ECO:0000313" key="8">
    <source>
        <dbReference type="Proteomes" id="UP000735302"/>
    </source>
</evidence>
<feature type="transmembrane region" description="Helical" evidence="6">
    <location>
        <begin position="209"/>
        <end position="233"/>
    </location>
</feature>
<dbReference type="GO" id="GO:0098839">
    <property type="term" value="C:postsynaptic density membrane"/>
    <property type="evidence" value="ECO:0007669"/>
    <property type="project" value="TreeGrafter"/>
</dbReference>
<dbReference type="PANTHER" id="PTHR12107">
    <property type="entry name" value="VOLTAGE-DEPENDENT CALCIUM CHANNEL GAMMA SUBUNIT"/>
    <property type="match status" value="1"/>
</dbReference>
<feature type="compositionally biased region" description="Basic residues" evidence="5">
    <location>
        <begin position="374"/>
        <end position="385"/>
    </location>
</feature>
<dbReference type="Gene3D" id="1.20.140.150">
    <property type="match status" value="2"/>
</dbReference>
<feature type="transmembrane region" description="Helical" evidence="6">
    <location>
        <begin position="180"/>
        <end position="202"/>
    </location>
</feature>
<keyword evidence="4 6" id="KW-0472">Membrane</keyword>
<feature type="transmembrane region" description="Helical" evidence="6">
    <location>
        <begin position="6"/>
        <end position="28"/>
    </location>
</feature>
<feature type="transmembrane region" description="Helical" evidence="6">
    <location>
        <begin position="253"/>
        <end position="280"/>
    </location>
</feature>
<dbReference type="GO" id="GO:0099590">
    <property type="term" value="P:neurotransmitter receptor internalization"/>
    <property type="evidence" value="ECO:0007669"/>
    <property type="project" value="TreeGrafter"/>
</dbReference>
<evidence type="ECO:0000313" key="7">
    <source>
        <dbReference type="EMBL" id="GFO38335.1"/>
    </source>
</evidence>
<keyword evidence="2 6" id="KW-0812">Transmembrane</keyword>
<dbReference type="PANTHER" id="PTHR12107:SF0">
    <property type="entry name" value="STARGAZIN (MAMMALIAN CALCIUM CHANNEL) HOMOLOG"/>
    <property type="match status" value="1"/>
</dbReference>